<comment type="catalytic activity">
    <reaction evidence="4">
        <text>5-hydroxyuridine(34) in tRNA + S-adenosyl-L-methionine = 5-methoxyuridine(34) in tRNA + S-adenosyl-L-homocysteine + H(+)</text>
        <dbReference type="Rhea" id="RHEA:60524"/>
        <dbReference type="Rhea" id="RHEA-COMP:13381"/>
        <dbReference type="Rhea" id="RHEA-COMP:15591"/>
        <dbReference type="ChEBI" id="CHEBI:15378"/>
        <dbReference type="ChEBI" id="CHEBI:57856"/>
        <dbReference type="ChEBI" id="CHEBI:59789"/>
        <dbReference type="ChEBI" id="CHEBI:136877"/>
        <dbReference type="ChEBI" id="CHEBI:143860"/>
    </reaction>
</comment>
<comment type="similarity">
    <text evidence="4">Belongs to the class I-like SAM-binding methyltransferase superfamily. Cation-dependent O-methyltransferase family.</text>
</comment>
<reference evidence="5 6" key="1">
    <citation type="journal article" date="2013" name="PLoS ONE">
        <title>Genomic analysis of Melioribacter roseus, facultatively anaerobic organotrophic bacterium representing a novel deep lineage within Bacteriodetes/Chlorobi group.</title>
        <authorList>
            <person name="Kadnikov V.V."/>
            <person name="Mardanov A.V."/>
            <person name="Podosokorskaya O.A."/>
            <person name="Gavrilov S.N."/>
            <person name="Kublanov I.V."/>
            <person name="Beletsky A.V."/>
            <person name="Bonch-Osmolovskaya E.A."/>
            <person name="Ravin N.V."/>
        </authorList>
    </citation>
    <scope>NUCLEOTIDE SEQUENCE [LARGE SCALE GENOMIC DNA]</scope>
    <source>
        <strain evidence="6">JCM 17771 / P3M-2</strain>
    </source>
</reference>
<evidence type="ECO:0000256" key="1">
    <source>
        <dbReference type="ARBA" id="ARBA00022603"/>
    </source>
</evidence>
<keyword evidence="3 4" id="KW-0949">S-adenosyl-L-methionine</keyword>
<dbReference type="GO" id="GO:0030488">
    <property type="term" value="P:tRNA methylation"/>
    <property type="evidence" value="ECO:0007669"/>
    <property type="project" value="UniProtKB-UniRule"/>
</dbReference>
<feature type="binding site" evidence="4">
    <location>
        <position position="133"/>
    </location>
    <ligand>
        <name>Mg(2+)</name>
        <dbReference type="ChEBI" id="CHEBI:18420"/>
    </ligand>
</feature>
<keyword evidence="2 4" id="KW-0808">Transferase</keyword>
<feature type="binding site" evidence="4">
    <location>
        <position position="69"/>
    </location>
    <ligand>
        <name>S-adenosyl-L-methionine</name>
        <dbReference type="ChEBI" id="CHEBI:59789"/>
    </ligand>
</feature>
<name>I6ZT16_MELRP</name>
<dbReference type="PROSITE" id="PS51682">
    <property type="entry name" value="SAM_OMT_I"/>
    <property type="match status" value="1"/>
</dbReference>
<dbReference type="GO" id="GO:0008757">
    <property type="term" value="F:S-adenosylmethionine-dependent methyltransferase activity"/>
    <property type="evidence" value="ECO:0007669"/>
    <property type="project" value="TreeGrafter"/>
</dbReference>
<dbReference type="OrthoDB" id="9799672at2"/>
<dbReference type="SUPFAM" id="SSF53335">
    <property type="entry name" value="S-adenosyl-L-methionine-dependent methyltransferases"/>
    <property type="match status" value="1"/>
</dbReference>
<protein>
    <recommendedName>
        <fullName evidence="4">tRNA 5-hydroxyuridine methyltransferase</fullName>
        <ecNumber evidence="4">2.1.1.-</ecNumber>
    </recommendedName>
    <alternativeName>
        <fullName evidence="4">ho5U methyltransferase</fullName>
    </alternativeName>
</protein>
<dbReference type="InterPro" id="IPR002935">
    <property type="entry name" value="SAM_O-MeTrfase"/>
</dbReference>
<dbReference type="Gene3D" id="3.40.50.150">
    <property type="entry name" value="Vaccinia Virus protein VP39"/>
    <property type="match status" value="1"/>
</dbReference>
<dbReference type="PATRIC" id="fig|1191523.3.peg.2071"/>
<evidence type="ECO:0000256" key="4">
    <source>
        <dbReference type="HAMAP-Rule" id="MF_02217"/>
    </source>
</evidence>
<keyword evidence="4" id="KW-0479">Metal-binding</keyword>
<keyword evidence="4" id="KW-0819">tRNA processing</keyword>
<comment type="function">
    <text evidence="4">Catalyzes the methylation of 5-hydroxyuridine (ho5U) to form 5-methoxyuridine (mo5U) at position 34 in tRNAs.</text>
</comment>
<dbReference type="InterPro" id="IPR029063">
    <property type="entry name" value="SAM-dependent_MTases_sf"/>
</dbReference>
<feature type="binding site" evidence="4">
    <location>
        <position position="87"/>
    </location>
    <ligand>
        <name>S-adenosyl-L-methionine</name>
        <dbReference type="ChEBI" id="CHEBI:59789"/>
    </ligand>
</feature>
<dbReference type="EMBL" id="CP003557">
    <property type="protein sequence ID" value="AFN75189.1"/>
    <property type="molecule type" value="Genomic_DNA"/>
</dbReference>
<proteinExistence type="inferred from homology"/>
<organism evidence="5 6">
    <name type="scientific">Melioribacter roseus (strain DSM 23840 / JCM 17771 / VKM B-2668 / P3M-2)</name>
    <dbReference type="NCBI Taxonomy" id="1191523"/>
    <lineage>
        <taxon>Bacteria</taxon>
        <taxon>Pseudomonadati</taxon>
        <taxon>Ignavibacteriota</taxon>
        <taxon>Ignavibacteria</taxon>
        <taxon>Ignavibacteriales</taxon>
        <taxon>Melioribacteraceae</taxon>
        <taxon>Melioribacter</taxon>
    </lineage>
</organism>
<dbReference type="Pfam" id="PF01596">
    <property type="entry name" value="Methyltransf_3"/>
    <property type="match status" value="1"/>
</dbReference>
<dbReference type="GO" id="GO:0008171">
    <property type="term" value="F:O-methyltransferase activity"/>
    <property type="evidence" value="ECO:0007669"/>
    <property type="project" value="InterPro"/>
</dbReference>
<dbReference type="HAMAP" id="MF_02217">
    <property type="entry name" value="TrmR_methyltr"/>
    <property type="match status" value="1"/>
</dbReference>
<evidence type="ECO:0000256" key="3">
    <source>
        <dbReference type="ARBA" id="ARBA00022691"/>
    </source>
</evidence>
<keyword evidence="4" id="KW-0460">Magnesium</keyword>
<keyword evidence="1 4" id="KW-0489">Methyltransferase</keyword>
<dbReference type="KEGG" id="mro:MROS_1957"/>
<dbReference type="eggNOG" id="COG4122">
    <property type="taxonomic scope" value="Bacteria"/>
</dbReference>
<dbReference type="GO" id="GO:0016300">
    <property type="term" value="F:tRNA (uridine) methyltransferase activity"/>
    <property type="evidence" value="ECO:0007669"/>
    <property type="project" value="UniProtKB-UniRule"/>
</dbReference>
<dbReference type="GO" id="GO:0000287">
    <property type="term" value="F:magnesium ion binding"/>
    <property type="evidence" value="ECO:0007669"/>
    <property type="project" value="UniProtKB-UniRule"/>
</dbReference>
<dbReference type="HOGENOM" id="CLU_067676_4_0_10"/>
<evidence type="ECO:0000256" key="2">
    <source>
        <dbReference type="ARBA" id="ARBA00022679"/>
    </source>
</evidence>
<sequence>MPDIVNKIQLDYLKTLRTGGDPLINEMEEFAAKNKIPILDWNAAELLERLILISRPKRVLEIGMAIGYSTIRMAKVIRKKGIIDTIEKSKDNIALAGEFIERSGLSDKIQIIEGDALSVMPSLQKKYNLIFLDADKEDYEKLFYYSLMLLKKGGIIFIDNLLWHGYTAATRVPASYKKSTHIIREFNRLFLDHPALKATILPVGDGIGLGVKIK</sequence>
<feature type="binding site" evidence="4">
    <location>
        <begin position="115"/>
        <end position="116"/>
    </location>
    <ligand>
        <name>S-adenosyl-L-methionine</name>
        <dbReference type="ChEBI" id="CHEBI:59789"/>
    </ligand>
</feature>
<evidence type="ECO:0000313" key="5">
    <source>
        <dbReference type="EMBL" id="AFN75189.1"/>
    </source>
</evidence>
<dbReference type="Proteomes" id="UP000009011">
    <property type="component" value="Chromosome"/>
</dbReference>
<gene>
    <name evidence="4" type="primary">trmR</name>
    <name evidence="5" type="ordered locus">MROS_1957</name>
</gene>
<dbReference type="PANTHER" id="PTHR10509:SF14">
    <property type="entry name" value="CAFFEOYL-COA O-METHYLTRANSFERASE 3-RELATED"/>
    <property type="match status" value="1"/>
</dbReference>
<feature type="binding site" evidence="4">
    <location>
        <position position="159"/>
    </location>
    <ligand>
        <name>Mg(2+)</name>
        <dbReference type="ChEBI" id="CHEBI:18420"/>
    </ligand>
</feature>
<dbReference type="RefSeq" id="WP_014856621.1">
    <property type="nucleotide sequence ID" value="NC_018178.1"/>
</dbReference>
<dbReference type="InterPro" id="IPR043675">
    <property type="entry name" value="TrmR_methyltr"/>
</dbReference>
<dbReference type="InterPro" id="IPR050362">
    <property type="entry name" value="Cation-dep_OMT"/>
</dbReference>
<feature type="binding site" evidence="4">
    <location>
        <position position="133"/>
    </location>
    <ligand>
        <name>S-adenosyl-L-methionine</name>
        <dbReference type="ChEBI" id="CHEBI:59789"/>
    </ligand>
</feature>
<feature type="binding site" evidence="4">
    <location>
        <position position="39"/>
    </location>
    <ligand>
        <name>S-adenosyl-L-methionine</name>
        <dbReference type="ChEBI" id="CHEBI:59789"/>
    </ligand>
</feature>
<keyword evidence="6" id="KW-1185">Reference proteome</keyword>
<evidence type="ECO:0000313" key="6">
    <source>
        <dbReference type="Proteomes" id="UP000009011"/>
    </source>
</evidence>
<dbReference type="CDD" id="cd02440">
    <property type="entry name" value="AdoMet_MTases"/>
    <property type="match status" value="1"/>
</dbReference>
<dbReference type="AlphaFoldDB" id="I6ZT16"/>
<comment type="subunit">
    <text evidence="4">Homodimer.</text>
</comment>
<feature type="binding site" evidence="4">
    <location>
        <position position="160"/>
    </location>
    <ligand>
        <name>Mg(2+)</name>
        <dbReference type="ChEBI" id="CHEBI:18420"/>
    </ligand>
</feature>
<dbReference type="PANTHER" id="PTHR10509">
    <property type="entry name" value="O-METHYLTRANSFERASE-RELATED"/>
    <property type="match status" value="1"/>
</dbReference>
<dbReference type="EC" id="2.1.1.-" evidence="4"/>
<accession>I6ZT16</accession>
<dbReference type="STRING" id="1191523.MROS_1957"/>